<name>A0ABV5EQE0_9MICO</name>
<keyword evidence="3" id="KW-1185">Reference proteome</keyword>
<evidence type="ECO:0000313" key="3">
    <source>
        <dbReference type="Proteomes" id="UP001589643"/>
    </source>
</evidence>
<dbReference type="InterPro" id="IPR043129">
    <property type="entry name" value="ATPase_NBD"/>
</dbReference>
<evidence type="ECO:0000313" key="2">
    <source>
        <dbReference type="EMBL" id="MFB8892165.1"/>
    </source>
</evidence>
<dbReference type="SUPFAM" id="SSF53067">
    <property type="entry name" value="Actin-like ATPase domain"/>
    <property type="match status" value="1"/>
</dbReference>
<dbReference type="Pfam" id="PF01869">
    <property type="entry name" value="BcrAD_BadFG"/>
    <property type="match status" value="1"/>
</dbReference>
<feature type="domain" description="ATPase BadF/BadG/BcrA/BcrD type" evidence="1">
    <location>
        <begin position="10"/>
        <end position="295"/>
    </location>
</feature>
<proteinExistence type="predicted"/>
<dbReference type="EMBL" id="JBHLHV010000001">
    <property type="protein sequence ID" value="MFB8892165.1"/>
    <property type="molecule type" value="Genomic_DNA"/>
</dbReference>
<dbReference type="PANTHER" id="PTHR43190:SF3">
    <property type="entry name" value="N-ACETYL-D-GLUCOSAMINE KINASE"/>
    <property type="match status" value="1"/>
</dbReference>
<dbReference type="Gene3D" id="3.30.420.40">
    <property type="match status" value="2"/>
</dbReference>
<dbReference type="PANTHER" id="PTHR43190">
    <property type="entry name" value="N-ACETYL-D-GLUCOSAMINE KINASE"/>
    <property type="match status" value="1"/>
</dbReference>
<protein>
    <submittedName>
        <fullName evidence="2">BadF/BadG/BcrA/BcrD ATPase family protein</fullName>
    </submittedName>
</protein>
<accession>A0ABV5EQE0</accession>
<organism evidence="2 3">
    <name type="scientific">Microbacterium plantarum</name>
    <dbReference type="NCBI Taxonomy" id="1816425"/>
    <lineage>
        <taxon>Bacteria</taxon>
        <taxon>Bacillati</taxon>
        <taxon>Actinomycetota</taxon>
        <taxon>Actinomycetes</taxon>
        <taxon>Micrococcales</taxon>
        <taxon>Microbacteriaceae</taxon>
        <taxon>Microbacterium</taxon>
    </lineage>
</organism>
<dbReference type="InterPro" id="IPR052519">
    <property type="entry name" value="Euk-type_GlcNAc_Kinase"/>
</dbReference>
<dbReference type="Proteomes" id="UP001589643">
    <property type="component" value="Unassembled WGS sequence"/>
</dbReference>
<gene>
    <name evidence="2" type="ORF">AB7P39_04815</name>
</gene>
<dbReference type="InterPro" id="IPR002731">
    <property type="entry name" value="ATPase_BadF"/>
</dbReference>
<comment type="caution">
    <text evidence="2">The sequence shown here is derived from an EMBL/GenBank/DDBJ whole genome shotgun (WGS) entry which is preliminary data.</text>
</comment>
<reference evidence="2 3" key="1">
    <citation type="submission" date="2024-08" db="EMBL/GenBank/DDBJ databases">
        <title>Heavy metals resistant antinobacteria isolated from wastewater.</title>
        <authorList>
            <person name="Roman Ponce B."/>
            <person name="Blanco Mercado M.A."/>
            <person name="Avila Aldana I.N."/>
            <person name="Morales Arrieta S."/>
        </authorList>
    </citation>
    <scope>NUCLEOTIDE SEQUENCE [LARGE SCALE GENOMIC DNA]</scope>
    <source>
        <strain evidence="3">sma-1</strain>
    </source>
</reference>
<dbReference type="RefSeq" id="WP_112616426.1">
    <property type="nucleotide sequence ID" value="NZ_JBHLHV010000001.1"/>
</dbReference>
<sequence>MPRPVSGPIVGVDVGGTKTQIVASGPGVDIDVIVPSPSWRHGSLFDDVANFDRLSEAVLSAVGRAPTATVIGAHGVDNAGQRQRATALLRDRLPGLVDVVNDAVLLAPAMRRDTAICVIAGTGSIVVGAGPDGAPIAADGHGWLIADDASAPGLARGAVLAVLRAVDRDGAAALRDPLARSLLDALGAHDAVELALRFQADASEDTWGRLAPRVFEALAAGSPLAREVVERATAHLADLVMAVRARGARGRDVIAAGGVMTAQPALAAGLRTAVAARDGALNVTVLDTAPAFGALALAHRLAARSAPKGTS</sequence>
<evidence type="ECO:0000259" key="1">
    <source>
        <dbReference type="Pfam" id="PF01869"/>
    </source>
</evidence>